<dbReference type="OMA" id="VKHRACD"/>
<proteinExistence type="predicted"/>
<feature type="region of interest" description="Disordered" evidence="2">
    <location>
        <begin position="44"/>
        <end position="86"/>
    </location>
</feature>
<dbReference type="PANTHER" id="PTHR31668:SF4">
    <property type="entry name" value="TRANSCRIPTIONAL ACTIVATOR PROTEIN DAL81"/>
    <property type="match status" value="1"/>
</dbReference>
<dbReference type="PANTHER" id="PTHR31668">
    <property type="entry name" value="GLUCOSE TRANSPORT TRANSCRIPTION REGULATOR RGT1-RELATED-RELATED"/>
    <property type="match status" value="1"/>
</dbReference>
<evidence type="ECO:0000313" key="5">
    <source>
        <dbReference type="Proteomes" id="UP000030651"/>
    </source>
</evidence>
<dbReference type="InterPro" id="IPR036864">
    <property type="entry name" value="Zn2-C6_fun-type_DNA-bd_sf"/>
</dbReference>
<dbReference type="KEGG" id="pfy:PFICI_00905"/>
<dbReference type="SUPFAM" id="SSF57701">
    <property type="entry name" value="Zn2/Cys6 DNA-binding domain"/>
    <property type="match status" value="1"/>
</dbReference>
<evidence type="ECO:0000259" key="3">
    <source>
        <dbReference type="PROSITE" id="PS50048"/>
    </source>
</evidence>
<feature type="region of interest" description="Disordered" evidence="2">
    <location>
        <begin position="151"/>
        <end position="184"/>
    </location>
</feature>
<evidence type="ECO:0000256" key="1">
    <source>
        <dbReference type="ARBA" id="ARBA00023242"/>
    </source>
</evidence>
<evidence type="ECO:0000313" key="4">
    <source>
        <dbReference type="EMBL" id="ETS87077.1"/>
    </source>
</evidence>
<dbReference type="RefSeq" id="XP_007827677.1">
    <property type="nucleotide sequence ID" value="XM_007829486.1"/>
</dbReference>
<sequence length="426" mass="46168">MSPPEQNGGAPKHRACDECRTRKLACTKEADGCGRCKREGITCHYSPQKQMGRPRKRPRDEAGETTTTAESAPKTAMRELPPDTQDPGIAFINFLTGGDVDFDAIFSGDAANQPQDKEPWTFGYTGNDFGTLNFDATSEHAPSFSPSNIDPALFTAGSTPDASVPGLSSAQSSSPAASDGQSASLGPTNCACIASLYLSLDSMQKLPKDVTEAVRQARLAAKTAYQVVNCPCCSVRTLQTSAMEPEKSTPMIHTFQLQMLLATLIPSIVHAYERIIHMVDQETAKAQAERRQIVFTLDNYGGVWGGLNDGCCDSTQALNRTMEPVMWRLTVRALMRVDVYGISACEDRGPGSSSGDPFHLGLKDIVNQMENLSRARHAIIDPLVESGQWDQCANASVLKFHKNGETPTCQKIIQMARMSIDNLVIA</sequence>
<dbReference type="InParanoid" id="W3XNI3"/>
<dbReference type="AlphaFoldDB" id="W3XNI3"/>
<dbReference type="PROSITE" id="PS50048">
    <property type="entry name" value="ZN2_CY6_FUNGAL_2"/>
    <property type="match status" value="1"/>
</dbReference>
<feature type="compositionally biased region" description="Low complexity" evidence="2">
    <location>
        <begin position="162"/>
        <end position="184"/>
    </location>
</feature>
<gene>
    <name evidence="4" type="ORF">PFICI_00905</name>
</gene>
<dbReference type="OrthoDB" id="3498215at2759"/>
<accession>W3XNI3</accession>
<dbReference type="GO" id="GO:0000981">
    <property type="term" value="F:DNA-binding transcription factor activity, RNA polymerase II-specific"/>
    <property type="evidence" value="ECO:0007669"/>
    <property type="project" value="InterPro"/>
</dbReference>
<dbReference type="GO" id="GO:0008270">
    <property type="term" value="F:zinc ion binding"/>
    <property type="evidence" value="ECO:0007669"/>
    <property type="project" value="InterPro"/>
</dbReference>
<dbReference type="EMBL" id="KI912109">
    <property type="protein sequence ID" value="ETS87077.1"/>
    <property type="molecule type" value="Genomic_DNA"/>
</dbReference>
<dbReference type="GO" id="GO:0005634">
    <property type="term" value="C:nucleus"/>
    <property type="evidence" value="ECO:0007669"/>
    <property type="project" value="TreeGrafter"/>
</dbReference>
<name>W3XNI3_PESFW</name>
<dbReference type="eggNOG" id="ENOG502SE9E">
    <property type="taxonomic scope" value="Eukaryota"/>
</dbReference>
<protein>
    <recommendedName>
        <fullName evidence="3">Zn(2)-C6 fungal-type domain-containing protein</fullName>
    </recommendedName>
</protein>
<organism evidence="4 5">
    <name type="scientific">Pestalotiopsis fici (strain W106-1 / CGMCC3.15140)</name>
    <dbReference type="NCBI Taxonomy" id="1229662"/>
    <lineage>
        <taxon>Eukaryota</taxon>
        <taxon>Fungi</taxon>
        <taxon>Dikarya</taxon>
        <taxon>Ascomycota</taxon>
        <taxon>Pezizomycotina</taxon>
        <taxon>Sordariomycetes</taxon>
        <taxon>Xylariomycetidae</taxon>
        <taxon>Amphisphaeriales</taxon>
        <taxon>Sporocadaceae</taxon>
        <taxon>Pestalotiopsis</taxon>
    </lineage>
</organism>
<dbReference type="CDD" id="cd00067">
    <property type="entry name" value="GAL4"/>
    <property type="match status" value="1"/>
</dbReference>
<keyword evidence="1" id="KW-0539">Nucleus</keyword>
<dbReference type="Gene3D" id="4.10.240.10">
    <property type="entry name" value="Zn(2)-C6 fungal-type DNA-binding domain"/>
    <property type="match status" value="1"/>
</dbReference>
<dbReference type="Proteomes" id="UP000030651">
    <property type="component" value="Unassembled WGS sequence"/>
</dbReference>
<dbReference type="HOGENOM" id="CLU_026660_3_0_1"/>
<dbReference type="InterPro" id="IPR050797">
    <property type="entry name" value="Carb_Metab_Trans_Reg"/>
</dbReference>
<dbReference type="GeneID" id="19265918"/>
<dbReference type="GO" id="GO:0001080">
    <property type="term" value="P:nitrogen catabolite activation of transcription from RNA polymerase II promoter"/>
    <property type="evidence" value="ECO:0007669"/>
    <property type="project" value="TreeGrafter"/>
</dbReference>
<dbReference type="Pfam" id="PF00172">
    <property type="entry name" value="Zn_clus"/>
    <property type="match status" value="1"/>
</dbReference>
<reference evidence="5" key="1">
    <citation type="journal article" date="2015" name="BMC Genomics">
        <title>Genomic and transcriptomic analysis of the endophytic fungus Pestalotiopsis fici reveals its lifestyle and high potential for synthesis of natural products.</title>
        <authorList>
            <person name="Wang X."/>
            <person name="Zhang X."/>
            <person name="Liu L."/>
            <person name="Xiang M."/>
            <person name="Wang W."/>
            <person name="Sun X."/>
            <person name="Che Y."/>
            <person name="Guo L."/>
            <person name="Liu G."/>
            <person name="Guo L."/>
            <person name="Wang C."/>
            <person name="Yin W.B."/>
            <person name="Stadler M."/>
            <person name="Zhang X."/>
            <person name="Liu X."/>
        </authorList>
    </citation>
    <scope>NUCLEOTIDE SEQUENCE [LARGE SCALE GENOMIC DNA]</scope>
    <source>
        <strain evidence="5">W106-1 / CGMCC3.15140</strain>
    </source>
</reference>
<dbReference type="SMART" id="SM00066">
    <property type="entry name" value="GAL4"/>
    <property type="match status" value="1"/>
</dbReference>
<keyword evidence="5" id="KW-1185">Reference proteome</keyword>
<dbReference type="PROSITE" id="PS00463">
    <property type="entry name" value="ZN2_CY6_FUNGAL_1"/>
    <property type="match status" value="1"/>
</dbReference>
<dbReference type="InterPro" id="IPR001138">
    <property type="entry name" value="Zn2Cys6_DnaBD"/>
</dbReference>
<feature type="domain" description="Zn(2)-C6 fungal-type" evidence="3">
    <location>
        <begin position="15"/>
        <end position="45"/>
    </location>
</feature>
<evidence type="ECO:0000256" key="2">
    <source>
        <dbReference type="SAM" id="MobiDB-lite"/>
    </source>
</evidence>